<feature type="repeat" description="Pumilio" evidence="4">
    <location>
        <begin position="486"/>
        <end position="521"/>
    </location>
</feature>
<feature type="compositionally biased region" description="Polar residues" evidence="5">
    <location>
        <begin position="145"/>
        <end position="177"/>
    </location>
</feature>
<dbReference type="GO" id="GO:0006417">
    <property type="term" value="P:regulation of translation"/>
    <property type="evidence" value="ECO:0007669"/>
    <property type="project" value="UniProtKB-KW"/>
</dbReference>
<reference evidence="7" key="2">
    <citation type="journal article" date="2023" name="Plants (Basel)">
        <title>Annotation of the Turnera subulata (Passifloraceae) Draft Genome Reveals the S-Locus Evolved after the Divergence of Turneroideae from Passifloroideae in a Stepwise Manner.</title>
        <authorList>
            <person name="Henning P.M."/>
            <person name="Roalson E.H."/>
            <person name="Mir W."/>
            <person name="McCubbin A.G."/>
            <person name="Shore J.S."/>
        </authorList>
    </citation>
    <scope>NUCLEOTIDE SEQUENCE</scope>
    <source>
        <strain evidence="7">F60SS</strain>
    </source>
</reference>
<name>A0A9Q0FVC2_9ROSI</name>
<keyword evidence="2" id="KW-0810">Translation regulation</keyword>
<evidence type="ECO:0000256" key="4">
    <source>
        <dbReference type="PROSITE-ProRule" id="PRU00317"/>
    </source>
</evidence>
<feature type="repeat" description="Pumilio" evidence="4">
    <location>
        <begin position="522"/>
        <end position="559"/>
    </location>
</feature>
<dbReference type="SUPFAM" id="SSF48371">
    <property type="entry name" value="ARM repeat"/>
    <property type="match status" value="1"/>
</dbReference>
<dbReference type="InterPro" id="IPR011989">
    <property type="entry name" value="ARM-like"/>
</dbReference>
<dbReference type="PANTHER" id="PTHR12537:SF129">
    <property type="entry name" value="PUMILIO HOMOLOG 15-LIKE"/>
    <property type="match status" value="1"/>
</dbReference>
<protein>
    <recommendedName>
        <fullName evidence="6">PUM-HD domain-containing protein</fullName>
    </recommendedName>
</protein>
<feature type="repeat" description="Pumilio" evidence="4">
    <location>
        <begin position="378"/>
        <end position="414"/>
    </location>
</feature>
<feature type="repeat" description="Pumilio" evidence="4">
    <location>
        <begin position="303"/>
        <end position="338"/>
    </location>
</feature>
<evidence type="ECO:0000256" key="3">
    <source>
        <dbReference type="ARBA" id="ARBA00022884"/>
    </source>
</evidence>
<dbReference type="PANTHER" id="PTHR12537">
    <property type="entry name" value="RNA BINDING PROTEIN PUMILIO-RELATED"/>
    <property type="match status" value="1"/>
</dbReference>
<dbReference type="Pfam" id="PF00806">
    <property type="entry name" value="PUF"/>
    <property type="match status" value="4"/>
</dbReference>
<proteinExistence type="predicted"/>
<keyword evidence="8" id="KW-1185">Reference proteome</keyword>
<dbReference type="InterPro" id="IPR033133">
    <property type="entry name" value="PUM-HD"/>
</dbReference>
<dbReference type="AlphaFoldDB" id="A0A9Q0FVC2"/>
<comment type="caution">
    <text evidence="7">The sequence shown here is derived from an EMBL/GenBank/DDBJ whole genome shotgun (WGS) entry which is preliminary data.</text>
</comment>
<dbReference type="InterPro" id="IPR001313">
    <property type="entry name" value="Pumilio_RNA-bd_rpt"/>
</dbReference>
<evidence type="ECO:0000313" key="7">
    <source>
        <dbReference type="EMBL" id="KAJ4837459.1"/>
    </source>
</evidence>
<dbReference type="PROSITE" id="PS50303">
    <property type="entry name" value="PUM_HD"/>
    <property type="match status" value="1"/>
</dbReference>
<dbReference type="SMART" id="SM00025">
    <property type="entry name" value="Pumilio"/>
    <property type="match status" value="7"/>
</dbReference>
<keyword evidence="1" id="KW-0677">Repeat</keyword>
<accession>A0A9Q0FVC2</accession>
<dbReference type="PROSITE" id="PS50302">
    <property type="entry name" value="PUM"/>
    <property type="match status" value="5"/>
</dbReference>
<dbReference type="EMBL" id="JAKUCV010003832">
    <property type="protein sequence ID" value="KAJ4837459.1"/>
    <property type="molecule type" value="Genomic_DNA"/>
</dbReference>
<organism evidence="7 8">
    <name type="scientific">Turnera subulata</name>
    <dbReference type="NCBI Taxonomy" id="218843"/>
    <lineage>
        <taxon>Eukaryota</taxon>
        <taxon>Viridiplantae</taxon>
        <taxon>Streptophyta</taxon>
        <taxon>Embryophyta</taxon>
        <taxon>Tracheophyta</taxon>
        <taxon>Spermatophyta</taxon>
        <taxon>Magnoliopsida</taxon>
        <taxon>eudicotyledons</taxon>
        <taxon>Gunneridae</taxon>
        <taxon>Pentapetalae</taxon>
        <taxon>rosids</taxon>
        <taxon>fabids</taxon>
        <taxon>Malpighiales</taxon>
        <taxon>Passifloraceae</taxon>
        <taxon>Turnera</taxon>
    </lineage>
</organism>
<dbReference type="InterPro" id="IPR016024">
    <property type="entry name" value="ARM-type_fold"/>
</dbReference>
<feature type="region of interest" description="Disordered" evidence="5">
    <location>
        <begin position="139"/>
        <end position="193"/>
    </location>
</feature>
<evidence type="ECO:0000256" key="1">
    <source>
        <dbReference type="ARBA" id="ARBA00022737"/>
    </source>
</evidence>
<dbReference type="GO" id="GO:0005737">
    <property type="term" value="C:cytoplasm"/>
    <property type="evidence" value="ECO:0007669"/>
    <property type="project" value="TreeGrafter"/>
</dbReference>
<dbReference type="Gene3D" id="1.25.10.10">
    <property type="entry name" value="Leucine-rich Repeat Variant"/>
    <property type="match status" value="1"/>
</dbReference>
<sequence>MEWKKQPKYLDNYGHQGFTLELQNPSLSPVSFYDTVLSPIPDSSSLESGFYRNPNLYQNHSHSLSNNIYHQDPNYPEKNNGFYPTRNSQDYLSWTENNSNYHYNNGFRSGVAVNNPSLTSLDDLETGFSRLRLSQSRQPSIFGGTYSSRASSPQGGGTNASRGLGQQQLPRSNQFNPSSFLSSGRSRGGGQDFVGSLSQSRACSFSNVTNGLNLQRPQRFSASNSRFHRPERQPAASASSANLGLFSPFRDHQVQPISLSDHVSMEQLKGRMALEARDQFGYQLLEMMLGERKPEHTEMIFLELKDELHELMVDKFGYHVILKLFEVCNDDQMTQIVIYFIDKKQQLLNICCHSLGTRAMQAMIVSIKTPEQRTLLTSVLKHMTVTLSKNQNGHHVIQQCLKNFPANASKHLVNEIADNWIEVAVDKSGCCVLQTSISQAEGELKERLDIVIMYGACGGIHQLWNYVVQHVLGMGMPLAIGSILDRLKGHFATLATDKHGSHVVEKCLRVCGDENAAIIIQELMHSPNFLDVIKNDYGNYVAQSALQISKGNLHHALASLIRINERYLHSHPQGKRVLAVAKGNRMRA</sequence>
<evidence type="ECO:0000256" key="5">
    <source>
        <dbReference type="SAM" id="MobiDB-lite"/>
    </source>
</evidence>
<evidence type="ECO:0000256" key="2">
    <source>
        <dbReference type="ARBA" id="ARBA00022845"/>
    </source>
</evidence>
<evidence type="ECO:0000313" key="8">
    <source>
        <dbReference type="Proteomes" id="UP001141552"/>
    </source>
</evidence>
<reference evidence="7" key="1">
    <citation type="submission" date="2022-02" db="EMBL/GenBank/DDBJ databases">
        <authorList>
            <person name="Henning P.M."/>
            <person name="McCubbin A.G."/>
            <person name="Shore J.S."/>
        </authorList>
    </citation>
    <scope>NUCLEOTIDE SEQUENCE</scope>
    <source>
        <strain evidence="7">F60SS</strain>
        <tissue evidence="7">Leaves</tissue>
    </source>
</reference>
<gene>
    <name evidence="7" type="ORF">Tsubulata_013169</name>
</gene>
<feature type="domain" description="PUM-HD" evidence="6">
    <location>
        <begin position="240"/>
        <end position="585"/>
    </location>
</feature>
<feature type="repeat" description="Pumilio" evidence="4">
    <location>
        <begin position="415"/>
        <end position="453"/>
    </location>
</feature>
<evidence type="ECO:0000259" key="6">
    <source>
        <dbReference type="PROSITE" id="PS50303"/>
    </source>
</evidence>
<dbReference type="GO" id="GO:0003729">
    <property type="term" value="F:mRNA binding"/>
    <property type="evidence" value="ECO:0007669"/>
    <property type="project" value="TreeGrafter"/>
</dbReference>
<dbReference type="Proteomes" id="UP001141552">
    <property type="component" value="Unassembled WGS sequence"/>
</dbReference>
<dbReference type="OrthoDB" id="668540at2759"/>
<keyword evidence="3" id="KW-0694">RNA-binding</keyword>